<proteinExistence type="inferred from homology"/>
<dbReference type="Pfam" id="PF00316">
    <property type="entry name" value="FBPase"/>
    <property type="match status" value="1"/>
</dbReference>
<organism evidence="16 17">
    <name type="scientific">Pedobacter insulae</name>
    <dbReference type="NCBI Taxonomy" id="414048"/>
    <lineage>
        <taxon>Bacteria</taxon>
        <taxon>Pseudomonadati</taxon>
        <taxon>Bacteroidota</taxon>
        <taxon>Sphingobacteriia</taxon>
        <taxon>Sphingobacteriales</taxon>
        <taxon>Sphingobacteriaceae</taxon>
        <taxon>Pedobacter</taxon>
    </lineage>
</organism>
<feature type="binding site" evidence="12">
    <location>
        <position position="115"/>
    </location>
    <ligand>
        <name>Mg(2+)</name>
        <dbReference type="ChEBI" id="CHEBI:18420"/>
        <label>2</label>
    </ligand>
</feature>
<dbReference type="GO" id="GO:0005829">
    <property type="term" value="C:cytosol"/>
    <property type="evidence" value="ECO:0007669"/>
    <property type="project" value="TreeGrafter"/>
</dbReference>
<dbReference type="GO" id="GO:0006002">
    <property type="term" value="P:fructose 6-phosphate metabolic process"/>
    <property type="evidence" value="ECO:0007669"/>
    <property type="project" value="TreeGrafter"/>
</dbReference>
<dbReference type="FunFam" id="3.30.540.10:FF:000002">
    <property type="entry name" value="Fructose-1,6-bisphosphatase class 1"/>
    <property type="match status" value="1"/>
</dbReference>
<comment type="cofactor">
    <cofactor evidence="12">
        <name>Mg(2+)</name>
        <dbReference type="ChEBI" id="CHEBI:18420"/>
    </cofactor>
    <text evidence="12">Binds 2 magnesium ions per subunit.</text>
</comment>
<dbReference type="OrthoDB" id="9806756at2"/>
<dbReference type="GO" id="GO:0005986">
    <property type="term" value="P:sucrose biosynthetic process"/>
    <property type="evidence" value="ECO:0007669"/>
    <property type="project" value="TreeGrafter"/>
</dbReference>
<evidence type="ECO:0000256" key="12">
    <source>
        <dbReference type="HAMAP-Rule" id="MF_01855"/>
    </source>
</evidence>
<dbReference type="PIRSF" id="PIRSF500210">
    <property type="entry name" value="FBPtase"/>
    <property type="match status" value="1"/>
</dbReference>
<feature type="binding site" evidence="12">
    <location>
        <begin position="118"/>
        <end position="121"/>
    </location>
    <ligand>
        <name>substrate</name>
    </ligand>
</feature>
<dbReference type="EC" id="3.1.3.11" evidence="4 12"/>
<evidence type="ECO:0000256" key="10">
    <source>
        <dbReference type="ARBA" id="ARBA00072069"/>
    </source>
</evidence>
<feature type="binding site" evidence="12">
    <location>
        <position position="210"/>
    </location>
    <ligand>
        <name>substrate</name>
    </ligand>
</feature>
<dbReference type="PANTHER" id="PTHR11556">
    <property type="entry name" value="FRUCTOSE-1,6-BISPHOSPHATASE-RELATED"/>
    <property type="match status" value="1"/>
</dbReference>
<dbReference type="CDD" id="cd00354">
    <property type="entry name" value="FBPase"/>
    <property type="match status" value="1"/>
</dbReference>
<feature type="domain" description="Fructose-1-6-bisphosphatase class I N-terminal" evidence="14">
    <location>
        <begin position="5"/>
        <end position="196"/>
    </location>
</feature>
<dbReference type="HAMAP" id="MF_01855">
    <property type="entry name" value="FBPase_class1"/>
    <property type="match status" value="1"/>
</dbReference>
<dbReference type="InterPro" id="IPR033391">
    <property type="entry name" value="FBPase_N"/>
</dbReference>
<name>A0A1I2VFK1_9SPHI</name>
<evidence type="ECO:0000256" key="3">
    <source>
        <dbReference type="ARBA" id="ARBA00010941"/>
    </source>
</evidence>
<feature type="binding site" evidence="12">
    <location>
        <position position="115"/>
    </location>
    <ligand>
        <name>Mg(2+)</name>
        <dbReference type="ChEBI" id="CHEBI:18420"/>
        <label>1</label>
    </ligand>
</feature>
<feature type="binding site" evidence="12">
    <location>
        <position position="118"/>
    </location>
    <ligand>
        <name>Mg(2+)</name>
        <dbReference type="ChEBI" id="CHEBI:18420"/>
        <label>2</label>
    </ligand>
</feature>
<protein>
    <recommendedName>
        <fullName evidence="10 12">Fructose-1,6-bisphosphatase class 1</fullName>
        <shortName evidence="12">FBPase class 1</shortName>
        <ecNumber evidence="4 12">3.1.3.11</ecNumber>
    </recommendedName>
    <alternativeName>
        <fullName evidence="11 12">D-fructose-1,6-bisphosphate 1-phosphohydrolase class 1</fullName>
    </alternativeName>
</protein>
<feature type="domain" description="Fructose-1-6-bisphosphatase class 1 C-terminal" evidence="15">
    <location>
        <begin position="200"/>
        <end position="330"/>
    </location>
</feature>
<evidence type="ECO:0000256" key="8">
    <source>
        <dbReference type="ARBA" id="ARBA00022842"/>
    </source>
</evidence>
<dbReference type="InterPro" id="IPR020548">
    <property type="entry name" value="Fructose_bisphosphatase_AS"/>
</dbReference>
<comment type="pathway">
    <text evidence="2">Carbohydrate biosynthesis; Calvin cycle.</text>
</comment>
<dbReference type="NCBIfam" id="NF006778">
    <property type="entry name" value="PRK09293.1-1"/>
    <property type="match status" value="1"/>
</dbReference>
<dbReference type="InterPro" id="IPR028343">
    <property type="entry name" value="FBPtase"/>
</dbReference>
<keyword evidence="5 12" id="KW-0963">Cytoplasm</keyword>
<evidence type="ECO:0000256" key="11">
    <source>
        <dbReference type="ARBA" id="ARBA00081210"/>
    </source>
</evidence>
<feature type="binding site" evidence="12">
    <location>
        <position position="279"/>
    </location>
    <ligand>
        <name>Mg(2+)</name>
        <dbReference type="ChEBI" id="CHEBI:18420"/>
        <label>2</label>
    </ligand>
</feature>
<dbReference type="GO" id="GO:0000287">
    <property type="term" value="F:magnesium ion binding"/>
    <property type="evidence" value="ECO:0007669"/>
    <property type="project" value="UniProtKB-UniRule"/>
</dbReference>
<comment type="subcellular location">
    <subcellularLocation>
        <location evidence="12">Cytoplasm</location>
    </subcellularLocation>
</comment>
<comment type="subunit">
    <text evidence="12">Homotetramer.</text>
</comment>
<dbReference type="PIRSF" id="PIRSF000904">
    <property type="entry name" value="FBPtase_SBPase"/>
    <property type="match status" value="1"/>
</dbReference>
<dbReference type="PANTHER" id="PTHR11556:SF35">
    <property type="entry name" value="SEDOHEPTULOSE-1,7-BISPHOSPHATASE, CHLOROPLASTIC"/>
    <property type="match status" value="1"/>
</dbReference>
<dbReference type="STRING" id="414048.SAMN04489864_10317"/>
<feature type="binding site" evidence="12">
    <location>
        <position position="273"/>
    </location>
    <ligand>
        <name>substrate</name>
    </ligand>
</feature>
<dbReference type="AlphaFoldDB" id="A0A1I2VFK1"/>
<evidence type="ECO:0000259" key="15">
    <source>
        <dbReference type="Pfam" id="PF18913"/>
    </source>
</evidence>
<comment type="caution">
    <text evidence="12">Lacks conserved residue(s) required for the propagation of feature annotation.</text>
</comment>
<dbReference type="EMBL" id="FOPP01000003">
    <property type="protein sequence ID" value="SFG88105.1"/>
    <property type="molecule type" value="Genomic_DNA"/>
</dbReference>
<evidence type="ECO:0000256" key="5">
    <source>
        <dbReference type="ARBA" id="ARBA00022490"/>
    </source>
</evidence>
<dbReference type="Proteomes" id="UP000199666">
    <property type="component" value="Unassembled WGS sequence"/>
</dbReference>
<accession>A0A1I2VFK1</accession>
<dbReference type="PROSITE" id="PS00124">
    <property type="entry name" value="FBPASE"/>
    <property type="match status" value="1"/>
</dbReference>
<reference evidence="16 17" key="1">
    <citation type="submission" date="2016-10" db="EMBL/GenBank/DDBJ databases">
        <authorList>
            <person name="de Groot N.N."/>
        </authorList>
    </citation>
    <scope>NUCLEOTIDE SEQUENCE [LARGE SCALE GENOMIC DNA]</scope>
    <source>
        <strain evidence="16 17">DSM 18684</strain>
    </source>
</reference>
<evidence type="ECO:0000256" key="13">
    <source>
        <dbReference type="RuleBase" id="RU000508"/>
    </source>
</evidence>
<comment type="catalytic activity">
    <reaction evidence="1 12">
        <text>beta-D-fructose 1,6-bisphosphate + H2O = beta-D-fructose 6-phosphate + phosphate</text>
        <dbReference type="Rhea" id="RHEA:11064"/>
        <dbReference type="ChEBI" id="CHEBI:15377"/>
        <dbReference type="ChEBI" id="CHEBI:32966"/>
        <dbReference type="ChEBI" id="CHEBI:43474"/>
        <dbReference type="ChEBI" id="CHEBI:57634"/>
        <dbReference type="EC" id="3.1.3.11"/>
    </reaction>
</comment>
<evidence type="ECO:0000259" key="14">
    <source>
        <dbReference type="Pfam" id="PF00316"/>
    </source>
</evidence>
<evidence type="ECO:0000256" key="6">
    <source>
        <dbReference type="ARBA" id="ARBA00022723"/>
    </source>
</evidence>
<dbReference type="GO" id="GO:0006000">
    <property type="term" value="P:fructose metabolic process"/>
    <property type="evidence" value="ECO:0007669"/>
    <property type="project" value="TreeGrafter"/>
</dbReference>
<sequence length="348" mass="37941">MSGIKTLGQFIIEKQADFSYAKGELSRLLRDIGIASKIVNREVNKAGLVDILGDAGTTNIQGEGQKKLDVYANEQFISALTSGGECCIVATEEEDDFVRIDSPVSQNAKYIVCIDPLDGSSNIDVNVAVGTIFSIYRRKSIEGKATLADVLQKGTEQVAAGYVIYGSSTMLVYTTGKGVNGFTLDPSIGEFCLSHPDMKVPEDGTIYSINEGNYVHFPEGVKKYLKYAQVEDLATKRPYTSRYIGSMVADIHRNLIKGGIYMYPTTSASPNGKLRLLYECNPMAFIIEQAGGTASDGLNRILDIVPTELHQRTSIFIGSPKMVKMAEILMEEYSPVKPLGDIDTVQVV</sequence>
<keyword evidence="17" id="KW-1185">Reference proteome</keyword>
<dbReference type="Gene3D" id="3.40.190.80">
    <property type="match status" value="1"/>
</dbReference>
<dbReference type="InterPro" id="IPR044015">
    <property type="entry name" value="FBPase_C_dom"/>
</dbReference>
<dbReference type="SUPFAM" id="SSF56655">
    <property type="entry name" value="Carbohydrate phosphatase"/>
    <property type="match status" value="1"/>
</dbReference>
<evidence type="ECO:0000256" key="4">
    <source>
        <dbReference type="ARBA" id="ARBA00013093"/>
    </source>
</evidence>
<feature type="binding site" evidence="12">
    <location>
        <position position="243"/>
    </location>
    <ligand>
        <name>substrate</name>
    </ligand>
</feature>
<gene>
    <name evidence="12" type="primary">fbp</name>
    <name evidence="16" type="ORF">SAMN04489864_10317</name>
</gene>
<dbReference type="PRINTS" id="PR00115">
    <property type="entry name" value="F16BPHPHTASE"/>
</dbReference>
<dbReference type="NCBIfam" id="NF006779">
    <property type="entry name" value="PRK09293.1-3"/>
    <property type="match status" value="1"/>
</dbReference>
<dbReference type="Pfam" id="PF18913">
    <property type="entry name" value="FBPase_C"/>
    <property type="match status" value="1"/>
</dbReference>
<keyword evidence="8 12" id="KW-0460">Magnesium</keyword>
<keyword evidence="9 12" id="KW-0119">Carbohydrate metabolism</keyword>
<dbReference type="GO" id="GO:0006094">
    <property type="term" value="P:gluconeogenesis"/>
    <property type="evidence" value="ECO:0007669"/>
    <property type="project" value="UniProtKB-UniRule"/>
</dbReference>
<keyword evidence="7 12" id="KW-0378">Hydrolase</keyword>
<evidence type="ECO:0000256" key="9">
    <source>
        <dbReference type="ARBA" id="ARBA00023277"/>
    </source>
</evidence>
<evidence type="ECO:0000256" key="2">
    <source>
        <dbReference type="ARBA" id="ARBA00005215"/>
    </source>
</evidence>
<keyword evidence="6 12" id="KW-0479">Metal-binding</keyword>
<evidence type="ECO:0000256" key="1">
    <source>
        <dbReference type="ARBA" id="ARBA00001273"/>
    </source>
</evidence>
<feature type="binding site" evidence="12">
    <location>
        <position position="92"/>
    </location>
    <ligand>
        <name>Mg(2+)</name>
        <dbReference type="ChEBI" id="CHEBI:18420"/>
        <label>1</label>
    </ligand>
</feature>
<feature type="binding site" evidence="12">
    <location>
        <position position="117"/>
    </location>
    <ligand>
        <name>Mg(2+)</name>
        <dbReference type="ChEBI" id="CHEBI:18420"/>
        <label>1</label>
    </ligand>
</feature>
<comment type="similarity">
    <text evidence="3 12 13">Belongs to the FBPase class 1 family.</text>
</comment>
<evidence type="ECO:0000256" key="7">
    <source>
        <dbReference type="ARBA" id="ARBA00022801"/>
    </source>
</evidence>
<dbReference type="GO" id="GO:0042132">
    <property type="term" value="F:fructose 1,6-bisphosphate 1-phosphatase activity"/>
    <property type="evidence" value="ECO:0007669"/>
    <property type="project" value="UniProtKB-UniRule"/>
</dbReference>
<dbReference type="RefSeq" id="WP_090992549.1">
    <property type="nucleotide sequence ID" value="NZ_FOPP01000003.1"/>
</dbReference>
<dbReference type="Gene3D" id="3.30.540.10">
    <property type="entry name" value="Fructose-1,6-Bisphosphatase, subunit A, domain 1"/>
    <property type="match status" value="1"/>
</dbReference>
<evidence type="ECO:0000313" key="17">
    <source>
        <dbReference type="Proteomes" id="UP000199666"/>
    </source>
</evidence>
<dbReference type="FunFam" id="3.40.190.80:FF:000001">
    <property type="entry name" value="Fructose-1,6-bisphosphatase class 1"/>
    <property type="match status" value="1"/>
</dbReference>
<dbReference type="GO" id="GO:0030388">
    <property type="term" value="P:fructose 1,6-bisphosphate metabolic process"/>
    <property type="evidence" value="ECO:0007669"/>
    <property type="project" value="TreeGrafter"/>
</dbReference>
<evidence type="ECO:0000313" key="16">
    <source>
        <dbReference type="EMBL" id="SFG88105.1"/>
    </source>
</evidence>
<dbReference type="InterPro" id="IPR000146">
    <property type="entry name" value="FBPase_class-1"/>
</dbReference>